<reference evidence="3" key="2">
    <citation type="submission" date="2023-06" db="EMBL/GenBank/DDBJ databases">
        <authorList>
            <person name="Swenson N.G."/>
            <person name="Wegrzyn J.L."/>
            <person name="Mcevoy S.L."/>
        </authorList>
    </citation>
    <scope>NUCLEOTIDE SEQUENCE</scope>
    <source>
        <strain evidence="3">NS2018</strain>
        <tissue evidence="3">Leaf</tissue>
    </source>
</reference>
<organism evidence="3 4">
    <name type="scientific">Acer saccharum</name>
    <name type="common">Sugar maple</name>
    <dbReference type="NCBI Taxonomy" id="4024"/>
    <lineage>
        <taxon>Eukaryota</taxon>
        <taxon>Viridiplantae</taxon>
        <taxon>Streptophyta</taxon>
        <taxon>Embryophyta</taxon>
        <taxon>Tracheophyta</taxon>
        <taxon>Spermatophyta</taxon>
        <taxon>Magnoliopsida</taxon>
        <taxon>eudicotyledons</taxon>
        <taxon>Gunneridae</taxon>
        <taxon>Pentapetalae</taxon>
        <taxon>rosids</taxon>
        <taxon>malvids</taxon>
        <taxon>Sapindales</taxon>
        <taxon>Sapindaceae</taxon>
        <taxon>Hippocastanoideae</taxon>
        <taxon>Acereae</taxon>
        <taxon>Acer</taxon>
    </lineage>
</organism>
<dbReference type="GO" id="GO:0006893">
    <property type="term" value="P:Golgi to plasma membrane transport"/>
    <property type="evidence" value="ECO:0007669"/>
    <property type="project" value="TreeGrafter"/>
</dbReference>
<dbReference type="PANTHER" id="PTHR21426">
    <property type="entry name" value="EXOCYST COMPLEX COMPONENT 8"/>
    <property type="match status" value="1"/>
</dbReference>
<evidence type="ECO:0000313" key="4">
    <source>
        <dbReference type="Proteomes" id="UP001168877"/>
    </source>
</evidence>
<dbReference type="GO" id="GO:0000145">
    <property type="term" value="C:exocyst"/>
    <property type="evidence" value="ECO:0007669"/>
    <property type="project" value="InterPro"/>
</dbReference>
<gene>
    <name evidence="3" type="ORF">LWI29_027360</name>
</gene>
<keyword evidence="1" id="KW-0813">Transport</keyword>
<accession>A0AA39RIR0</accession>
<proteinExistence type="predicted"/>
<dbReference type="GO" id="GO:0006887">
    <property type="term" value="P:exocytosis"/>
    <property type="evidence" value="ECO:0007669"/>
    <property type="project" value="InterPro"/>
</dbReference>
<reference evidence="3" key="1">
    <citation type="journal article" date="2022" name="Plant J.">
        <title>Strategies of tolerance reflected in two North American maple genomes.</title>
        <authorList>
            <person name="McEvoy S.L."/>
            <person name="Sezen U.U."/>
            <person name="Trouern-Trend A."/>
            <person name="McMahon S.M."/>
            <person name="Schaberg P.G."/>
            <person name="Yang J."/>
            <person name="Wegrzyn J.L."/>
            <person name="Swenson N.G."/>
        </authorList>
    </citation>
    <scope>NUCLEOTIDE SEQUENCE</scope>
    <source>
        <strain evidence="3">NS2018</strain>
    </source>
</reference>
<protein>
    <submittedName>
        <fullName evidence="3">Uncharacterized protein</fullName>
    </submittedName>
</protein>
<dbReference type="PANTHER" id="PTHR21426:SF15">
    <property type="entry name" value="EXOCYST COMPLEX COMPONENT EXO84A"/>
    <property type="match status" value="1"/>
</dbReference>
<dbReference type="InterPro" id="IPR033961">
    <property type="entry name" value="Exo84"/>
</dbReference>
<evidence type="ECO:0000256" key="2">
    <source>
        <dbReference type="SAM" id="MobiDB-lite"/>
    </source>
</evidence>
<dbReference type="AlphaFoldDB" id="A0AA39RIR0"/>
<name>A0AA39RIR0_ACESA</name>
<evidence type="ECO:0000256" key="1">
    <source>
        <dbReference type="ARBA" id="ARBA00022448"/>
    </source>
</evidence>
<sequence>MFVGRERSATILLMRMTETVILWLSEDQSFWVEIEEGPKPLGPLGLQQFYLDMEFVMLFSSEGRYLSRNLQQVIKNIIERAIDVVAATGIDPYSVLPEDDWFAEVAQIAIKMLIGKANFDNNVERDDTSPTASISASIVSHGSN</sequence>
<feature type="compositionally biased region" description="Polar residues" evidence="2">
    <location>
        <begin position="129"/>
        <end position="144"/>
    </location>
</feature>
<dbReference type="GO" id="GO:0008104">
    <property type="term" value="P:intracellular protein localization"/>
    <property type="evidence" value="ECO:0007669"/>
    <property type="project" value="TreeGrafter"/>
</dbReference>
<evidence type="ECO:0000313" key="3">
    <source>
        <dbReference type="EMBL" id="KAK0574685.1"/>
    </source>
</evidence>
<dbReference type="EMBL" id="JAUESC010000387">
    <property type="protein sequence ID" value="KAK0574685.1"/>
    <property type="molecule type" value="Genomic_DNA"/>
</dbReference>
<keyword evidence="4" id="KW-1185">Reference proteome</keyword>
<comment type="caution">
    <text evidence="3">The sequence shown here is derived from an EMBL/GenBank/DDBJ whole genome shotgun (WGS) entry which is preliminary data.</text>
</comment>
<dbReference type="Proteomes" id="UP001168877">
    <property type="component" value="Unassembled WGS sequence"/>
</dbReference>
<feature type="region of interest" description="Disordered" evidence="2">
    <location>
        <begin position="125"/>
        <end position="144"/>
    </location>
</feature>